<protein>
    <submittedName>
        <fullName evidence="4">ANK_REP_REGION domain-containing protein</fullName>
    </submittedName>
</protein>
<dbReference type="SMART" id="SM00248">
    <property type="entry name" value="ANK"/>
    <property type="match status" value="7"/>
</dbReference>
<dbReference type="Pfam" id="PF12796">
    <property type="entry name" value="Ank_2"/>
    <property type="match status" value="2"/>
</dbReference>
<dbReference type="EMBL" id="UYSL01021055">
    <property type="protein sequence ID" value="VDL77066.1"/>
    <property type="molecule type" value="Genomic_DNA"/>
</dbReference>
<name>A0A158R1B8_NIPBR</name>
<dbReference type="Proteomes" id="UP000271162">
    <property type="component" value="Unassembled WGS sequence"/>
</dbReference>
<keyword evidence="1" id="KW-0040">ANK repeat</keyword>
<feature type="repeat" description="ANK" evidence="1">
    <location>
        <begin position="215"/>
        <end position="247"/>
    </location>
</feature>
<accession>A0A158R1B8</accession>
<dbReference type="AlphaFoldDB" id="A0A158R1B8"/>
<dbReference type="PRINTS" id="PR01415">
    <property type="entry name" value="ANKYRIN"/>
</dbReference>
<dbReference type="PROSITE" id="PS50297">
    <property type="entry name" value="ANK_REP_REGION"/>
    <property type="match status" value="1"/>
</dbReference>
<keyword evidence="3" id="KW-1185">Reference proteome</keyword>
<dbReference type="Gene3D" id="1.25.40.20">
    <property type="entry name" value="Ankyrin repeat-containing domain"/>
    <property type="match status" value="2"/>
</dbReference>
<dbReference type="PROSITE" id="PS50088">
    <property type="entry name" value="ANK_REPEAT"/>
    <property type="match status" value="1"/>
</dbReference>
<dbReference type="WBParaSite" id="NBR_0001347601-mRNA-1">
    <property type="protein sequence ID" value="NBR_0001347601-mRNA-1"/>
    <property type="gene ID" value="NBR_0001347601"/>
</dbReference>
<reference evidence="2 3" key="2">
    <citation type="submission" date="2018-11" db="EMBL/GenBank/DDBJ databases">
        <authorList>
            <consortium name="Pathogen Informatics"/>
        </authorList>
    </citation>
    <scope>NUCLEOTIDE SEQUENCE [LARGE SCALE GENOMIC DNA]</scope>
</reference>
<evidence type="ECO:0000313" key="2">
    <source>
        <dbReference type="EMBL" id="VDL77066.1"/>
    </source>
</evidence>
<evidence type="ECO:0000313" key="4">
    <source>
        <dbReference type="WBParaSite" id="NBR_0001347601-mRNA-1"/>
    </source>
</evidence>
<dbReference type="Pfam" id="PF00023">
    <property type="entry name" value="Ank"/>
    <property type="match status" value="1"/>
</dbReference>
<dbReference type="STRING" id="27835.A0A158R1B8"/>
<dbReference type="PANTHER" id="PTHR24121">
    <property type="entry name" value="NO MECHANORECEPTOR POTENTIAL C, ISOFORM D-RELATED"/>
    <property type="match status" value="1"/>
</dbReference>
<gene>
    <name evidence="2" type="ORF">NBR_LOCUS13477</name>
</gene>
<dbReference type="InterPro" id="IPR036770">
    <property type="entry name" value="Ankyrin_rpt-contain_sf"/>
</dbReference>
<dbReference type="SUPFAM" id="SSF48403">
    <property type="entry name" value="Ankyrin repeat"/>
    <property type="match status" value="1"/>
</dbReference>
<dbReference type="OMA" id="DETWTGM"/>
<sequence>MKTEDLLKQDELGETAMHRAIRERDFESAKLLLEKAPILREMTSNNGESPAHLAVAFEEERLVQLLLSGRLKHVKKAAMLSVTRGNNTIALWLLKSFGKDLASLPNNYGIIPLHVAASQGNLEFIKRATKCDPKSVETRDTFGCTPCAYAVQGGSLDTVRYLLETAHAEIGCVSNKGQSLLHIASLCGHDDIVRWLLKRSGSDRRRTVLRLKDGRGNTPLHLAVMNEHLDAVVFLLECGADIDAVNSSGFSPQAIAYIRGNQQLADFLAEQNGDKKSRTLRSSTPAVSPLRVSVTGSQSVPLSPTVFRKTLPDGTEVIRRRMMYVESNSSESLKDSSAQTENYKLTDHVKVVDDDTYAGMGLSAVEQLDKVLDEIDELRH</sequence>
<dbReference type="PANTHER" id="PTHR24121:SF23">
    <property type="entry name" value="NO MECHANORECEPTOR POTENTIAL C, ISOFORM H"/>
    <property type="match status" value="1"/>
</dbReference>
<proteinExistence type="predicted"/>
<dbReference type="InterPro" id="IPR002110">
    <property type="entry name" value="Ankyrin_rpt"/>
</dbReference>
<evidence type="ECO:0000313" key="3">
    <source>
        <dbReference type="Proteomes" id="UP000271162"/>
    </source>
</evidence>
<reference evidence="4" key="1">
    <citation type="submission" date="2016-04" db="UniProtKB">
        <authorList>
            <consortium name="WormBaseParasite"/>
        </authorList>
    </citation>
    <scope>IDENTIFICATION</scope>
</reference>
<evidence type="ECO:0000256" key="1">
    <source>
        <dbReference type="PROSITE-ProRule" id="PRU00023"/>
    </source>
</evidence>
<organism evidence="4">
    <name type="scientific">Nippostrongylus brasiliensis</name>
    <name type="common">Rat hookworm</name>
    <dbReference type="NCBI Taxonomy" id="27835"/>
    <lineage>
        <taxon>Eukaryota</taxon>
        <taxon>Metazoa</taxon>
        <taxon>Ecdysozoa</taxon>
        <taxon>Nematoda</taxon>
        <taxon>Chromadorea</taxon>
        <taxon>Rhabditida</taxon>
        <taxon>Rhabditina</taxon>
        <taxon>Rhabditomorpha</taxon>
        <taxon>Strongyloidea</taxon>
        <taxon>Heligmosomidae</taxon>
        <taxon>Nippostrongylus</taxon>
    </lineage>
</organism>